<evidence type="ECO:0000256" key="1">
    <source>
        <dbReference type="SAM" id="Phobius"/>
    </source>
</evidence>
<evidence type="ECO:0000313" key="2">
    <source>
        <dbReference type="EMBL" id="CEK11637.1"/>
    </source>
</evidence>
<dbReference type="Pfam" id="PF11444">
    <property type="entry name" value="DUF2895"/>
    <property type="match status" value="1"/>
</dbReference>
<protein>
    <submittedName>
        <fullName evidence="2">Uncharacterized protein</fullName>
    </submittedName>
</protein>
<keyword evidence="1" id="KW-1133">Transmembrane helix</keyword>
<dbReference type="OrthoDB" id="8558441at2"/>
<accession>A0A0A8UX29</accession>
<dbReference type="AlphaFoldDB" id="A0A0A8UX29"/>
<dbReference type="RefSeq" id="WP_045106791.1">
    <property type="nucleotide sequence ID" value="NZ_LN681225.1"/>
</dbReference>
<gene>
    <name evidence="2" type="ORF">LHA_2634</name>
</gene>
<feature type="transmembrane region" description="Helical" evidence="1">
    <location>
        <begin position="17"/>
        <end position="36"/>
    </location>
</feature>
<dbReference type="HOGENOM" id="CLU_1254632_0_0_6"/>
<name>A0A0A8UX29_LEGHA</name>
<keyword evidence="1" id="KW-0472">Membrane</keyword>
<dbReference type="STRING" id="449.LHA_2634"/>
<sequence length="220" mass="25448">MFHYWKKVDSLNHINRLLLAFVSVLILIVFGLIITLSKIPNRFEFWLTPSMSINGGLIKENAIPKEYVQGFVATLLPTLNTWSQGGKKEFATNLSGFHYYFTPRHQTLMDKTLIAYKDAQLFNRIQVASLYRFMENEDVKVIAHNTWEVHLVLRITQRLKDDSPMVIADKIVDYHLRVVKVNLSRLQNPFQLALDGYTQPETLITDLLATNTRGTQHDNN</sequence>
<dbReference type="PATRIC" id="fig|449.7.peg.2554"/>
<dbReference type="InterPro" id="IPR021548">
    <property type="entry name" value="DUF2895"/>
</dbReference>
<dbReference type="EMBL" id="LN681225">
    <property type="protein sequence ID" value="CEK11637.1"/>
    <property type="molecule type" value="Genomic_DNA"/>
</dbReference>
<evidence type="ECO:0000313" key="3">
    <source>
        <dbReference type="Proteomes" id="UP000032803"/>
    </source>
</evidence>
<organism evidence="2 3">
    <name type="scientific">Legionella hackeliae</name>
    <dbReference type="NCBI Taxonomy" id="449"/>
    <lineage>
        <taxon>Bacteria</taxon>
        <taxon>Pseudomonadati</taxon>
        <taxon>Pseudomonadota</taxon>
        <taxon>Gammaproteobacteria</taxon>
        <taxon>Legionellales</taxon>
        <taxon>Legionellaceae</taxon>
        <taxon>Legionella</taxon>
    </lineage>
</organism>
<keyword evidence="3" id="KW-1185">Reference proteome</keyword>
<dbReference type="Proteomes" id="UP000032803">
    <property type="component" value="Chromosome I"/>
</dbReference>
<dbReference type="KEGG" id="lha:LHA_2634"/>
<keyword evidence="1" id="KW-0812">Transmembrane</keyword>
<proteinExistence type="predicted"/>
<reference evidence="3" key="1">
    <citation type="submission" date="2014-09" db="EMBL/GenBank/DDBJ databases">
        <authorList>
            <person name="Gomez-Valero L."/>
        </authorList>
    </citation>
    <scope>NUCLEOTIDE SEQUENCE [LARGE SCALE GENOMIC DNA]</scope>
    <source>
        <strain evidence="3">ATCC35250</strain>
    </source>
</reference>